<accession>A0A8S1N2G3</accession>
<protein>
    <submittedName>
        <fullName evidence="2">Uncharacterized protein</fullName>
    </submittedName>
</protein>
<name>A0A8S1N2G3_9CILI</name>
<proteinExistence type="predicted"/>
<dbReference type="EMBL" id="CAJJDN010000045">
    <property type="protein sequence ID" value="CAD8083783.1"/>
    <property type="molecule type" value="Genomic_DNA"/>
</dbReference>
<dbReference type="Proteomes" id="UP000692954">
    <property type="component" value="Unassembled WGS sequence"/>
</dbReference>
<keyword evidence="1" id="KW-0812">Transmembrane</keyword>
<keyword evidence="1" id="KW-0472">Membrane</keyword>
<reference evidence="2" key="1">
    <citation type="submission" date="2021-01" db="EMBL/GenBank/DDBJ databases">
        <authorList>
            <consortium name="Genoscope - CEA"/>
            <person name="William W."/>
        </authorList>
    </citation>
    <scope>NUCLEOTIDE SEQUENCE</scope>
</reference>
<keyword evidence="3" id="KW-1185">Reference proteome</keyword>
<sequence>MNEIMRLQQKSKKQNLELNILWEQLAEMQIKFKQRNKSLKKSQENRFSYLVFVNIIPFLYLHEILKLRLLSSYMKEIITNYLLNYRLEKLKVISQLEMEINEEKEKLPIIYYEILEDLIKRSNEYTKQIFQLNIKGVKLIQTYTPLFLMQVSECEGIELFRLIPEELMKMTNHLIFLDFSKYTDEKRNQLLEIYENKLQITSQMEQQMNTNDKFEIIFARIAKMWLKQTYYQETYNQFRLIMILIKRKENIGQFVRQLEKLDRENSLKQFD</sequence>
<feature type="transmembrane region" description="Helical" evidence="1">
    <location>
        <begin position="47"/>
        <end position="65"/>
    </location>
</feature>
<evidence type="ECO:0000256" key="1">
    <source>
        <dbReference type="SAM" id="Phobius"/>
    </source>
</evidence>
<dbReference type="OrthoDB" id="308080at2759"/>
<comment type="caution">
    <text evidence="2">The sequence shown here is derived from an EMBL/GenBank/DDBJ whole genome shotgun (WGS) entry which is preliminary data.</text>
</comment>
<evidence type="ECO:0000313" key="3">
    <source>
        <dbReference type="Proteomes" id="UP000692954"/>
    </source>
</evidence>
<gene>
    <name evidence="2" type="ORF">PSON_ATCC_30995.1.T0450270</name>
</gene>
<evidence type="ECO:0000313" key="2">
    <source>
        <dbReference type="EMBL" id="CAD8083783.1"/>
    </source>
</evidence>
<organism evidence="2 3">
    <name type="scientific">Paramecium sonneborni</name>
    <dbReference type="NCBI Taxonomy" id="65129"/>
    <lineage>
        <taxon>Eukaryota</taxon>
        <taxon>Sar</taxon>
        <taxon>Alveolata</taxon>
        <taxon>Ciliophora</taxon>
        <taxon>Intramacronucleata</taxon>
        <taxon>Oligohymenophorea</taxon>
        <taxon>Peniculida</taxon>
        <taxon>Parameciidae</taxon>
        <taxon>Paramecium</taxon>
    </lineage>
</organism>
<keyword evidence="1" id="KW-1133">Transmembrane helix</keyword>
<dbReference type="AlphaFoldDB" id="A0A8S1N2G3"/>